<sequence>MYIIIYIKQKHMQIDMMKAIFRNPYQKIAKSHFRLTVHFSKNCKIGVNRQVICKNLACLYNEIRKPSAGS</sequence>
<proteinExistence type="predicted"/>
<accession>A0A413K4S4</accession>
<dbReference type="EMBL" id="QSDG01000002">
    <property type="protein sequence ID" value="RGY71154.1"/>
    <property type="molecule type" value="Genomic_DNA"/>
</dbReference>
<dbReference type="Proteomes" id="UP000284614">
    <property type="component" value="Unassembled WGS sequence"/>
</dbReference>
<reference evidence="1 2" key="1">
    <citation type="submission" date="2018-08" db="EMBL/GenBank/DDBJ databases">
        <title>A genome reference for cultivated species of the human gut microbiota.</title>
        <authorList>
            <person name="Zou Y."/>
            <person name="Xue W."/>
            <person name="Luo G."/>
        </authorList>
    </citation>
    <scope>NUCLEOTIDE SEQUENCE [LARGE SCALE GENOMIC DNA]</scope>
    <source>
        <strain evidence="1 2">OF01-1</strain>
    </source>
</reference>
<dbReference type="AlphaFoldDB" id="A0A413K4S4"/>
<evidence type="ECO:0000313" key="2">
    <source>
        <dbReference type="Proteomes" id="UP000284614"/>
    </source>
</evidence>
<protein>
    <submittedName>
        <fullName evidence="1">Uncharacterized protein</fullName>
    </submittedName>
</protein>
<name>A0A413K4S4_BACFG</name>
<evidence type="ECO:0000313" key="1">
    <source>
        <dbReference type="EMBL" id="RGY71154.1"/>
    </source>
</evidence>
<organism evidence="1 2">
    <name type="scientific">Bacteroides fragilis</name>
    <dbReference type="NCBI Taxonomy" id="817"/>
    <lineage>
        <taxon>Bacteria</taxon>
        <taxon>Pseudomonadati</taxon>
        <taxon>Bacteroidota</taxon>
        <taxon>Bacteroidia</taxon>
        <taxon>Bacteroidales</taxon>
        <taxon>Bacteroidaceae</taxon>
        <taxon>Bacteroides</taxon>
    </lineage>
</organism>
<gene>
    <name evidence="1" type="ORF">DXA27_02620</name>
</gene>
<comment type="caution">
    <text evidence="1">The sequence shown here is derived from an EMBL/GenBank/DDBJ whole genome shotgun (WGS) entry which is preliminary data.</text>
</comment>